<evidence type="ECO:0000313" key="5">
    <source>
        <dbReference type="RefSeq" id="XP_025032012.1"/>
    </source>
</evidence>
<feature type="region of interest" description="Disordered" evidence="2">
    <location>
        <begin position="2576"/>
        <end position="2635"/>
    </location>
</feature>
<dbReference type="SMART" id="SM00355">
    <property type="entry name" value="ZnF_C2H2"/>
    <property type="match status" value="8"/>
</dbReference>
<feature type="compositionally biased region" description="Low complexity" evidence="2">
    <location>
        <begin position="1246"/>
        <end position="1263"/>
    </location>
</feature>
<feature type="region of interest" description="Disordered" evidence="2">
    <location>
        <begin position="2200"/>
        <end position="2219"/>
    </location>
</feature>
<feature type="region of interest" description="Disordered" evidence="2">
    <location>
        <begin position="2709"/>
        <end position="2733"/>
    </location>
</feature>
<feature type="domain" description="C2H2-type" evidence="3">
    <location>
        <begin position="2643"/>
        <end position="2671"/>
    </location>
</feature>
<feature type="compositionally biased region" description="Basic and acidic residues" evidence="2">
    <location>
        <begin position="2472"/>
        <end position="2482"/>
    </location>
</feature>
<feature type="region of interest" description="Disordered" evidence="2">
    <location>
        <begin position="1876"/>
        <end position="1898"/>
    </location>
</feature>
<feature type="region of interest" description="Disordered" evidence="2">
    <location>
        <begin position="2441"/>
        <end position="2500"/>
    </location>
</feature>
<feature type="region of interest" description="Disordered" evidence="2">
    <location>
        <begin position="2765"/>
        <end position="2785"/>
    </location>
</feature>
<dbReference type="PANTHER" id="PTHR21465">
    <property type="entry name" value="ZINC FINGER PROTEIN 469"/>
    <property type="match status" value="1"/>
</dbReference>
<feature type="region of interest" description="Disordered" evidence="2">
    <location>
        <begin position="3900"/>
        <end position="3924"/>
    </location>
</feature>
<evidence type="ECO:0000256" key="2">
    <source>
        <dbReference type="SAM" id="MobiDB-lite"/>
    </source>
</evidence>
<dbReference type="RefSeq" id="XP_025032012.1">
    <property type="nucleotide sequence ID" value="XM_025176244.1"/>
</dbReference>
<dbReference type="RefSeq" id="XP_025032015.1">
    <property type="nucleotide sequence ID" value="XM_025176247.1"/>
</dbReference>
<keyword evidence="4" id="KW-1185">Reference proteome</keyword>
<feature type="compositionally biased region" description="Polar residues" evidence="2">
    <location>
        <begin position="2576"/>
        <end position="2586"/>
    </location>
</feature>
<dbReference type="CTD" id="84627"/>
<feature type="domain" description="C2H2-type" evidence="3">
    <location>
        <begin position="788"/>
        <end position="814"/>
    </location>
</feature>
<feature type="region of interest" description="Disordered" evidence="2">
    <location>
        <begin position="1926"/>
        <end position="1967"/>
    </location>
</feature>
<dbReference type="PROSITE" id="PS50157">
    <property type="entry name" value="ZINC_FINGER_C2H2_2"/>
    <property type="match status" value="5"/>
</dbReference>
<feature type="region of interest" description="Disordered" evidence="2">
    <location>
        <begin position="558"/>
        <end position="597"/>
    </location>
</feature>
<feature type="compositionally biased region" description="Low complexity" evidence="2">
    <location>
        <begin position="629"/>
        <end position="647"/>
    </location>
</feature>
<feature type="region of interest" description="Disordered" evidence="2">
    <location>
        <begin position="3422"/>
        <end position="3443"/>
    </location>
</feature>
<feature type="domain" description="C2H2-type" evidence="3">
    <location>
        <begin position="3297"/>
        <end position="3324"/>
    </location>
</feature>
<accession>A0A9F5N153</accession>
<feature type="compositionally biased region" description="Polar residues" evidence="2">
    <location>
        <begin position="1927"/>
        <end position="1936"/>
    </location>
</feature>
<feature type="compositionally biased region" description="Basic and acidic residues" evidence="2">
    <location>
        <begin position="1886"/>
        <end position="1897"/>
    </location>
</feature>
<keyword evidence="1" id="KW-0863">Zinc-finger</keyword>
<evidence type="ECO:0000313" key="6">
    <source>
        <dbReference type="RefSeq" id="XP_025032015.1"/>
    </source>
</evidence>
<feature type="compositionally biased region" description="Polar residues" evidence="2">
    <location>
        <begin position="2621"/>
        <end position="2633"/>
    </location>
</feature>
<feature type="compositionally biased region" description="Basic residues" evidence="2">
    <location>
        <begin position="4004"/>
        <end position="4015"/>
    </location>
</feature>
<feature type="domain" description="C2H2-type" evidence="3">
    <location>
        <begin position="3501"/>
        <end position="3528"/>
    </location>
</feature>
<organism evidence="4 6">
    <name type="scientific">Python bivittatus</name>
    <name type="common">Burmese python</name>
    <name type="synonym">Python molurus bivittatus</name>
    <dbReference type="NCBI Taxonomy" id="176946"/>
    <lineage>
        <taxon>Eukaryota</taxon>
        <taxon>Metazoa</taxon>
        <taxon>Chordata</taxon>
        <taxon>Craniata</taxon>
        <taxon>Vertebrata</taxon>
        <taxon>Euteleostomi</taxon>
        <taxon>Lepidosauria</taxon>
        <taxon>Squamata</taxon>
        <taxon>Bifurcata</taxon>
        <taxon>Unidentata</taxon>
        <taxon>Episquamata</taxon>
        <taxon>Toxicofera</taxon>
        <taxon>Serpentes</taxon>
        <taxon>Henophidia</taxon>
        <taxon>Pythonidae</taxon>
        <taxon>Python</taxon>
    </lineage>
</organism>
<feature type="compositionally biased region" description="Basic and acidic residues" evidence="2">
    <location>
        <begin position="2534"/>
        <end position="2545"/>
    </location>
</feature>
<feature type="compositionally biased region" description="Low complexity" evidence="2">
    <location>
        <begin position="657"/>
        <end position="676"/>
    </location>
</feature>
<feature type="compositionally biased region" description="Polar residues" evidence="2">
    <location>
        <begin position="465"/>
        <end position="474"/>
    </location>
</feature>
<evidence type="ECO:0000256" key="1">
    <source>
        <dbReference type="PROSITE-ProRule" id="PRU00042"/>
    </source>
</evidence>
<sequence>MGETQHVYATRDIESGAQDKVLSFEPFSKKDVGEVESRLLDSSESQVQSGSDNGTDFVSHKDKEPHNQREAVIRPQKAGKIDFKSLNNRPRFPSASPWGTAKGTPPSPPGRSRARDKSSRRSGKSERGHQQLYRLTISNARPNPTIGIAYPQQKITPPKKVEADRGPVLGSYRFHVPERELKLQEEELSFARCFSEAASSHISSNYTSQAATACPNHGSKIQPLVNVPHENPGAKGQFSYLEFQANGSNLWPSPDKGYPGASNGLPAPKPSTHCLGPLSFQYPFSPLHSSATDPFQGEAHTQDYIDVSLATSQGSHGAFAFHSSSRDWKEEVLGNGSYDNVENRTYGVVPQPAPFLLPQAPGHLPCYKGRNEHSTDHNGAISPSGAIDQVPSTFQENQAVFPPSLHASGMPKPLGKRPSLSKDSIASQRILDAGSSLRRNGLQVSLPQVHFQNKASNEPAAGGIPSSSVPFEKSLPTSVQAHPRLLQAWEGGKKTYSPTEQSSAGCPSPGGSQLSFGYHSGLEPRQHVKKAWQHLHLTSGVPGQNRIELPRKLPFPLGPSEWDGSRKLPHSPTSYPSKALATEERHDPAPQSCSSANNICFEGSKEVETSKSKSFFFGVSPALPPIPSHHPSSPNLVLPPSALAPSPNDSPLPSPAPNLNSSCSSLSPTSSSPTSHSFEDEAVLTTSTFFHHQGHQKDGSKPFHASELLGSSTVPYQIANPIKAFHQELLYKGVSVDSHFQKSNMDASKRCPEGFESELPPPPYPYSSRHFLASSLSSTSLDQLDVFLTCKQCDQNFSNLSSFLEHRQFCSSHAVLQGQAKDSSRGAEVKKQHHASPESAKHTQTSLGMLLSPDPHLQLLALNKTVDFLVDVEGKGESKDDPLKANQLSGLPGNFLPLSTSDLEIDDAKLDSLITEALNGLGYQSDNPEIDSSFIDVFADEELASVKVTSAGTPLKAKENLTLGKKAKHVGTDESMKTLNCCDKHSSGELAKSRTSKQLKERGSNWLSDVGEERLETFKSTELARNKVLEPTIYGGTEDDASTQLKIGKKNSSSSFLPTKQGVQTMSDMRQTKNLNCASPMSELKPDGTHSVAESSMLSKKDAKKRKLRSGSWSKELIHKIVQQKNKLHKLHTQNSKTVSLSLLTNQLLPETKDNKFSEYEYISESDDERVEYAKRHCRRKLGSRFSGRLRSSLNRRNQGRGGREKEKEPIWRYGPRRGREEPKRSASKELERKDGTLARVRRRSSQSSTSSCQSVSMSSETSNSPQSTERGDSDTERESEQRKQLLPISKCVGPLNVPEKETTRKSHSVDSGLSGMPDKVDPPKTQPADNKKFEKDNPNIPPDTDINEGLPQSRGTPHHHEATPGRGRTIRLCREDSDQYNGTFCHNSEKPRVVPKDAEWQPDEAGDQHCHQYTASKGGTLKNHVEELTGSPSTGKHSICNEESTSYEQVDIKGLKKPKELLLPISCFSDNPVSVGISGKGVNTLLDAANAFYDCKELSNSYETPSLFSGPPAMEPSHNENVYLCQGDFDVPSFKEKHHDIMPCELDNTQSKVSSPLNFDSSSVFGEFPIAEFDANLYDSVAPSKDNYIPFECANPQLSKIIPFDQQYSSFLSEKDWTLMEEVSPVLAEDMPQIHRLSVEKPILKRYSSEINPLSLSERLSDYNMHFMSGLSDDELEIKRLVTELEGQLQASKLNMQASDEDQASVNHPSMEAKESTNEFLSLRLDQEQDGKGLFLMEAEYENANLLSTKTFSCENVANEKTLLPTLDPKYGSPNDAWSCAGSFSPLQSATDLILVGPFSSQGDQDKIVENLKDIEISAEADFGEIKGASTRIIMPDSCLEDLSNSTGAPDYPEHVLQSPDSIFPKSLEDSELNTHENLPLRPDVFPKRPSEEKTFDGTTELESYGCEIPHLESEFGLQDVDTLESEGNVSSGARSKNPENRPPEKLESTTLFQNSKDEHLGKNEETGSQALTLRAKADSGNAPHFDVLTFSKEMDGEVMFKSATQEKTANPLQQLQLFVARTAKNNEEDLVISSFAAQHPVAHLPTCQSIPPEPEEGPVDKEQNEEATSGPVLEKKIETLLKKTGKAGEQLVPTKLLVEPEKQAEHLHEWASEVSKDLAPLNPAQYGNVAQQQHLKVECLEASGHTTRADGISLEHSNLSPLSNSEIASVLREKRTQQSQVTGQAEGDQEEKTLAFRDCRKSPLSPGSSEKKTPQGALSAVPQVHVACCTSWNQACGGDQELETAKAHQVEESDDQLKHLQLNVSLAPIYSPENQTEGAHLLQRNDFSSGNTSDSADGHDLEKQVSYYAEASQAGFSLDVGFADQKKVLKTDTGNTTGSDFGGIPSEESTGQITAASQKVAFLACSCPSVAEKTAVPQQSPSEQKERKGALPFFPTCDAVSHLPSDMPGTLAEDISHDLMEPQKSIPLRYSSSLCSSKVAPSSAKTDRPLNLQMNHCKSPSMLPLKSKKHSEEPSKHPVDEDNGMFSERDGPSGSQTTSLHDILLNQLPSGIDSAELRGAVCNKNVSLASAKDIERDPQEGGKDPSQPGYIKKDADVQEVPVVILTKTADATSQFPLRGSSSDLQEIESRSNDLENEDSALNENVKKSSNFMEQEDSKGQSLRNYSKTGQSKAKKRKGLQIICDICSISFRSKTGLMRHKAVKHQKKKDSVLLPDSNSALSEKALKTSKVLPKKSIKSFIKEKSGSSDISKAVGQSCPKPSGRQRREPKAQIQEGISKELNDLNVISLGITHEFQKADEIQHISSQGEKSDGSEIQSRKKTNTEKLIRVVNTKRSSSCAGRKVKEKSRQAKITSDKNQVTASFLQESEICTVHYNAMGSTDDHILTTITEEPESRSEEQANVCLPLLPQPLTNKELEDAGEETPSAQSTAGPRLLQNVESCREEGEDAELEQKQQTQDRWSSGSMQEGESELNEKPASKEGLLEKMNCTTQNSPLVYLMSPKKLSQPCHPGTASEKGSPKLTSEKALGAVVPYFVNPEPWRMEELQPQSESPVDNAVKPDLPSLFDDDSTFSQLFPRNDHFARRKCTRVYGKRSKKPKPIAEIMAKPEGTPDIFTIRMASDLGETSSFCVTREDPCEYDTISIDDALMLNMCHGSKAMSGDLNSGPTENTVLQLDTGQKEGVNDLKNSSAFLCPKSPTGSLPCFKIWANPEKTTENNSADGSLQSSSVELAYGHPAVEDSPEPPDLEEESDSTKEKSSSAFHTIDMEMLNMKFEARDVCFCSTGEGRLSPTDDNCTLGFKPASLLQVRPIKHKPEEGKPGKIRSDLNLKNKDKQYKCKVCFQWFLTLGELDFHKLTHNPSPPPTCYMCVQRKFSSREQLRDHLKEKHAKNKAGLWACGMCLKEISDVWMYNEHLREHATQFARKGQAQKSVLGLPGCFSEDDAAVTHFLNSIICRKPGKFPKQPEGGSGAPAGSESKCPREFSGQDTVLHKDLLEVPFRIRPPVASLKVPAVPSPDPVPKVEGAQKSVPIHPECKDPSRDCHHCGKQFPKPFKLQRHLVVHSLQKIFLCHKCPMFYQETKELRSHLSQEHGIAEETDIKHTTLYACELCADVMHVIKKSFICSTCNYTFSKKEQYDRHMEKHLVGSSKTFRFRGVMRPGTFAKYGDKEIREEAHVRADAPAAKKKKVSHRSNSPELALPVHLDGARASQEGGQPLLSAGEVLSTATSLAMPPSAQTPMKTEGLGSDFSSLLAERGKSPLHRLLPSLPFEPHDEPSGPEHIAALSPETRAHGESLGDNPALPFNSPDALSVDLASIAPKKTTAAQEKRSPAHLSEKHNKEPSIPEKATLSRRVEHNIGTWERPYLEDLASKEPELSPGSLGSTEGKWSPEIQWGSNPEMNGTAPQDTVSKLHLPETIFHELPLKDKTSSSALNRPAKEIPSKKVTGGPANAENTPGVHCSPGSAEEVQKYSLLKDKAFSEMDTGAHPKDNSSNVGMKETELNLVRPVSGQLQGEVVSTPSKNSHSDLNKFPERLAANRLANLHSKKPKEHKSSHRGSSASRENIEGDGSKKQKARIQDSAKGDNIKRVDWPATEALALSPRRRDTHSNKLTPKLKVSVTDSQLRKLVLDQGFQKKVEICHANGEMRRKKEILGSKAFHPLLAKDPSASLPSSLSRRRAVQGAKLPSSHSYRTAESQTHLLNQLFGQKLTSFKIPLRRDTSE</sequence>
<feature type="compositionally biased region" description="Polar residues" evidence="2">
    <location>
        <begin position="42"/>
        <end position="56"/>
    </location>
</feature>
<dbReference type="OMA" id="MPWQQIH"/>
<dbReference type="InterPro" id="IPR036236">
    <property type="entry name" value="Znf_C2H2_sf"/>
</dbReference>
<feature type="region of interest" description="Disordered" evidence="2">
    <location>
        <begin position="368"/>
        <end position="388"/>
    </location>
</feature>
<protein>
    <submittedName>
        <fullName evidence="5 6">Zinc finger protein 469</fullName>
    </submittedName>
</protein>
<proteinExistence type="predicted"/>
<dbReference type="PROSITE" id="PS00028">
    <property type="entry name" value="ZINC_FINGER_C2H2_1"/>
    <property type="match status" value="6"/>
</dbReference>
<keyword evidence="1" id="KW-0479">Metal-binding</keyword>
<feature type="region of interest" description="Disordered" evidence="2">
    <location>
        <begin position="34"/>
        <end position="131"/>
    </location>
</feature>
<name>A0A9F5N153_PYTBI</name>
<feature type="region of interest" description="Disordered" evidence="2">
    <location>
        <begin position="821"/>
        <end position="845"/>
    </location>
</feature>
<feature type="compositionally biased region" description="Basic and acidic residues" evidence="2">
    <location>
        <begin position="1270"/>
        <end position="1284"/>
    </location>
</feature>
<feature type="region of interest" description="Disordered" evidence="2">
    <location>
        <begin position="2534"/>
        <end position="2556"/>
    </location>
</feature>
<feature type="compositionally biased region" description="Basic and acidic residues" evidence="2">
    <location>
        <begin position="1957"/>
        <end position="1967"/>
    </location>
</feature>
<feature type="region of interest" description="Disordered" evidence="2">
    <location>
        <begin position="493"/>
        <end position="519"/>
    </location>
</feature>
<dbReference type="PANTHER" id="PTHR21465:SF2">
    <property type="entry name" value="ZINC FINGER PROTEIN 469"/>
    <property type="match status" value="1"/>
</dbReference>
<feature type="compositionally biased region" description="Basic and acidic residues" evidence="2">
    <location>
        <begin position="1218"/>
        <end position="1237"/>
    </location>
</feature>
<feature type="region of interest" description="Disordered" evidence="2">
    <location>
        <begin position="2050"/>
        <end position="2072"/>
    </location>
</feature>
<feature type="region of interest" description="Disordered" evidence="2">
    <location>
        <begin position="628"/>
        <end position="678"/>
    </location>
</feature>
<feature type="compositionally biased region" description="Basic and acidic residues" evidence="2">
    <location>
        <begin position="3786"/>
        <end position="3804"/>
    </location>
</feature>
<gene>
    <name evidence="5 6" type="primary">ZNF469</name>
</gene>
<keyword evidence="1" id="KW-0862">Zinc</keyword>
<feature type="compositionally biased region" description="Polar residues" evidence="2">
    <location>
        <begin position="2603"/>
        <end position="2614"/>
    </location>
</feature>
<dbReference type="GO" id="GO:0008270">
    <property type="term" value="F:zinc ion binding"/>
    <property type="evidence" value="ECO:0007669"/>
    <property type="project" value="UniProtKB-KW"/>
</dbReference>
<feature type="region of interest" description="Disordered" evidence="2">
    <location>
        <begin position="1078"/>
        <end position="1111"/>
    </location>
</feature>
<feature type="compositionally biased region" description="Basic and acidic residues" evidence="2">
    <location>
        <begin position="1299"/>
        <end position="1309"/>
    </location>
</feature>
<feature type="compositionally biased region" description="Basic and acidic residues" evidence="2">
    <location>
        <begin position="4023"/>
        <end position="4045"/>
    </location>
</feature>
<dbReference type="OrthoDB" id="9897853at2759"/>
<evidence type="ECO:0000259" key="3">
    <source>
        <dbReference type="PROSITE" id="PS50157"/>
    </source>
</evidence>
<evidence type="ECO:0000313" key="4">
    <source>
        <dbReference type="Proteomes" id="UP000695026"/>
    </source>
</evidence>
<feature type="compositionally biased region" description="Basic and acidic residues" evidence="2">
    <location>
        <begin position="822"/>
        <end position="841"/>
    </location>
</feature>
<feature type="compositionally biased region" description="Basic and acidic residues" evidence="2">
    <location>
        <begin position="113"/>
        <end position="129"/>
    </location>
</feature>
<dbReference type="InterPro" id="IPR013087">
    <property type="entry name" value="Znf_C2H2_type"/>
</dbReference>
<feature type="region of interest" description="Disordered" evidence="2">
    <location>
        <begin position="4003"/>
        <end position="4045"/>
    </location>
</feature>
<dbReference type="GeneID" id="112542732"/>
<dbReference type="InterPro" id="IPR039270">
    <property type="entry name" value="ZNF469"/>
</dbReference>
<feature type="region of interest" description="Disordered" evidence="2">
    <location>
        <begin position="3780"/>
        <end position="3812"/>
    </location>
</feature>
<dbReference type="SUPFAM" id="SSF57667">
    <property type="entry name" value="beta-beta-alpha zinc fingers"/>
    <property type="match status" value="1"/>
</dbReference>
<feature type="compositionally biased region" description="Polar residues" evidence="2">
    <location>
        <begin position="496"/>
        <end position="515"/>
    </location>
</feature>
<dbReference type="Proteomes" id="UP000695026">
    <property type="component" value="Unplaced"/>
</dbReference>
<feature type="region of interest" description="Disordered" evidence="2">
    <location>
        <begin position="402"/>
        <end position="423"/>
    </location>
</feature>
<reference evidence="5 6" key="1">
    <citation type="submission" date="2025-04" db="UniProtKB">
        <authorList>
            <consortium name="RefSeq"/>
        </authorList>
    </citation>
    <scope>IDENTIFICATION</scope>
    <source>
        <tissue evidence="5 6">Liver</tissue>
    </source>
</reference>
<feature type="region of interest" description="Disordered" evidence="2">
    <location>
        <begin position="3196"/>
        <end position="3222"/>
    </location>
</feature>
<feature type="compositionally biased region" description="Basic and acidic residues" evidence="2">
    <location>
        <begin position="1202"/>
        <end position="1211"/>
    </location>
</feature>
<feature type="domain" description="C2H2-type" evidence="3">
    <location>
        <begin position="3582"/>
        <end position="3604"/>
    </location>
</feature>
<feature type="compositionally biased region" description="Polar residues" evidence="2">
    <location>
        <begin position="2915"/>
        <end position="2929"/>
    </location>
</feature>
<feature type="compositionally biased region" description="Basic and acidic residues" evidence="2">
    <location>
        <begin position="58"/>
        <end position="72"/>
    </location>
</feature>
<feature type="compositionally biased region" description="Acidic residues" evidence="2">
    <location>
        <begin position="3201"/>
        <end position="3212"/>
    </location>
</feature>
<feature type="compositionally biased region" description="Basic and acidic residues" evidence="2">
    <location>
        <begin position="1938"/>
        <end position="1949"/>
    </location>
</feature>
<feature type="region of interest" description="Disordered" evidence="2">
    <location>
        <begin position="3723"/>
        <end position="3742"/>
    </location>
</feature>
<feature type="region of interest" description="Disordered" evidence="2">
    <location>
        <begin position="1189"/>
        <end position="1371"/>
    </location>
</feature>
<feature type="region of interest" description="Disordered" evidence="2">
    <location>
        <begin position="2902"/>
        <end position="2941"/>
    </location>
</feature>
<feature type="region of interest" description="Disordered" evidence="2">
    <location>
        <begin position="455"/>
        <end position="474"/>
    </location>
</feature>
<dbReference type="KEGG" id="pbi:112542732"/>
<dbReference type="Gene3D" id="3.30.160.60">
    <property type="entry name" value="Classic Zinc Finger"/>
    <property type="match status" value="2"/>
</dbReference>